<dbReference type="PANTHER" id="PTHR21240:SF28">
    <property type="entry name" value="ISO-OROTATE DECARBOXYLASE (EUROFUNG)"/>
    <property type="match status" value="1"/>
</dbReference>
<feature type="domain" description="Amidohydrolase-related" evidence="3">
    <location>
        <begin position="55"/>
        <end position="377"/>
    </location>
</feature>
<dbReference type="SUPFAM" id="SSF51556">
    <property type="entry name" value="Metallo-dependent hydrolases"/>
    <property type="match status" value="1"/>
</dbReference>
<reference evidence="4 5" key="1">
    <citation type="journal article" date="2018" name="ISME J.">
        <title>Involvement of Burkholderiaceae and sulfurous volatiles in disease-suppressive soils.</title>
        <authorList>
            <person name="Carrion V.J."/>
            <person name="Cordovez V."/>
            <person name="Tyc O."/>
            <person name="Etalo D.W."/>
            <person name="de Bruijn I."/>
            <person name="de Jager V.C."/>
            <person name="Medema M.H."/>
            <person name="Eberl L."/>
            <person name="Raaijmakers J.M."/>
        </authorList>
    </citation>
    <scope>NUCLEOTIDE SEQUENCE [LARGE SCALE GENOMIC DNA]</scope>
    <source>
        <strain evidence="5">mHSR5</strain>
    </source>
</reference>
<dbReference type="PANTHER" id="PTHR21240">
    <property type="entry name" value="2-AMINO-3-CARBOXYLMUCONATE-6-SEMIALDEHYDE DECARBOXYLASE"/>
    <property type="match status" value="1"/>
</dbReference>
<keyword evidence="2" id="KW-0732">Signal</keyword>
<dbReference type="Pfam" id="PF04909">
    <property type="entry name" value="Amidohydro_2"/>
    <property type="match status" value="1"/>
</dbReference>
<evidence type="ECO:0000256" key="2">
    <source>
        <dbReference type="SAM" id="SignalP"/>
    </source>
</evidence>
<evidence type="ECO:0000313" key="4">
    <source>
        <dbReference type="EMBL" id="AXF25848.1"/>
    </source>
</evidence>
<evidence type="ECO:0000313" key="5">
    <source>
        <dbReference type="Proteomes" id="UP000253104"/>
    </source>
</evidence>
<proteinExistence type="predicted"/>
<dbReference type="GO" id="GO:0016787">
    <property type="term" value="F:hydrolase activity"/>
    <property type="evidence" value="ECO:0007669"/>
    <property type="project" value="InterPro"/>
</dbReference>
<dbReference type="InterPro" id="IPR006680">
    <property type="entry name" value="Amidohydro-rel"/>
</dbReference>
<feature type="chain" id="PRO_5016410599" evidence="2">
    <location>
        <begin position="29"/>
        <end position="377"/>
    </location>
</feature>
<dbReference type="InterPro" id="IPR032465">
    <property type="entry name" value="ACMSD"/>
</dbReference>
<dbReference type="RefSeq" id="WP_114182212.1">
    <property type="nucleotide sequence ID" value="NZ_CP024904.1"/>
</dbReference>
<dbReference type="EMBL" id="CP024904">
    <property type="protein sequence ID" value="AXF25848.1"/>
    <property type="molecule type" value="Genomic_DNA"/>
</dbReference>
<dbReference type="GO" id="GO:0016831">
    <property type="term" value="F:carboxy-lyase activity"/>
    <property type="evidence" value="ECO:0007669"/>
    <property type="project" value="InterPro"/>
</dbReference>
<protein>
    <submittedName>
        <fullName evidence="4">Aminocarboxymuconate-semialdehyde decarboxylase</fullName>
    </submittedName>
</protein>
<dbReference type="Proteomes" id="UP000253104">
    <property type="component" value="Chromosome mHSR5_C"/>
</dbReference>
<dbReference type="InterPro" id="IPR006311">
    <property type="entry name" value="TAT_signal"/>
</dbReference>
<dbReference type="PROSITE" id="PS51318">
    <property type="entry name" value="TAT"/>
    <property type="match status" value="1"/>
</dbReference>
<accession>A0A2Z5NAD2</accession>
<dbReference type="GO" id="GO:0019748">
    <property type="term" value="P:secondary metabolic process"/>
    <property type="evidence" value="ECO:0007669"/>
    <property type="project" value="TreeGrafter"/>
</dbReference>
<organism evidence="4 5">
    <name type="scientific">Burkholderia pyrrocinia</name>
    <name type="common">Pseudomonas pyrrocinia</name>
    <dbReference type="NCBI Taxonomy" id="60550"/>
    <lineage>
        <taxon>Bacteria</taxon>
        <taxon>Pseudomonadati</taxon>
        <taxon>Pseudomonadota</taxon>
        <taxon>Betaproteobacteria</taxon>
        <taxon>Burkholderiales</taxon>
        <taxon>Burkholderiaceae</taxon>
        <taxon>Burkholderia</taxon>
        <taxon>Burkholderia cepacia complex</taxon>
    </lineage>
</organism>
<dbReference type="OrthoDB" id="8673173at2"/>
<keyword evidence="1" id="KW-0456">Lyase</keyword>
<evidence type="ECO:0000259" key="3">
    <source>
        <dbReference type="Pfam" id="PF04909"/>
    </source>
</evidence>
<dbReference type="AlphaFoldDB" id="A0A2Z5NAD2"/>
<gene>
    <name evidence="4" type="ORF">CUJ89_36180</name>
</gene>
<sequence length="377" mass="40860">MLNCTCCMSPARRRVLGAFAALAGTAVAGRPASAAETASAPAASTAPPPNRPRAIDIHAHYYPESFCDLVGGEGKRFGGSFVCDDASFTFRTPAGGLGPLPMKFIDVDERLRDMDASGVDVQALSLSVPMAYWGDRPFNAKLARDWNASASRVYQRHPTRFVVLATLPMLNATDAIDELERAAQLPGVRGVYMGTNIDNRDLDDPLFAPVFARIEQLGLPVFLHPQQTVGGARLGDYYLSNLLGNPFDTAIAGSHLILGGVLDRYPALQVTLPHAGGALPILVGRLDAGWTVRPETRRLAQQPSRYLRRFSYDTVSHSGPVLDFLMEHVGVDRLVLGSDYCFDMGYEQPVRFLDRLDLTAEQRSMILGGNAGKLLGI</sequence>
<feature type="signal peptide" evidence="2">
    <location>
        <begin position="1"/>
        <end position="28"/>
    </location>
</feature>
<dbReference type="GO" id="GO:0005737">
    <property type="term" value="C:cytoplasm"/>
    <property type="evidence" value="ECO:0007669"/>
    <property type="project" value="TreeGrafter"/>
</dbReference>
<dbReference type="InterPro" id="IPR032466">
    <property type="entry name" value="Metal_Hydrolase"/>
</dbReference>
<name>A0A2Z5NAD2_BURPY</name>
<dbReference type="Gene3D" id="3.20.20.140">
    <property type="entry name" value="Metal-dependent hydrolases"/>
    <property type="match status" value="1"/>
</dbReference>
<evidence type="ECO:0000256" key="1">
    <source>
        <dbReference type="ARBA" id="ARBA00023239"/>
    </source>
</evidence>